<keyword evidence="1" id="KW-0863">Zinc-finger</keyword>
<evidence type="ECO:0000256" key="1">
    <source>
        <dbReference type="PROSITE-ProRule" id="PRU00047"/>
    </source>
</evidence>
<keyword evidence="1" id="KW-0862">Zinc</keyword>
<feature type="domain" description="Integrase catalytic" evidence="3">
    <location>
        <begin position="126"/>
        <end position="224"/>
    </location>
</feature>
<dbReference type="AlphaFoldDB" id="A0AAW2TIY6"/>
<dbReference type="InterPro" id="IPR001878">
    <property type="entry name" value="Znf_CCHC"/>
</dbReference>
<evidence type="ECO:0000259" key="3">
    <source>
        <dbReference type="PROSITE" id="PS50994"/>
    </source>
</evidence>
<protein>
    <submittedName>
        <fullName evidence="4">Retrovirus-related Pol polyprotein from transposon TNT 1-94</fullName>
    </submittedName>
</protein>
<reference evidence="4" key="2">
    <citation type="journal article" date="2024" name="Plant">
        <title>Genomic evolution and insights into agronomic trait innovations of Sesamum species.</title>
        <authorList>
            <person name="Miao H."/>
            <person name="Wang L."/>
            <person name="Qu L."/>
            <person name="Liu H."/>
            <person name="Sun Y."/>
            <person name="Le M."/>
            <person name="Wang Q."/>
            <person name="Wei S."/>
            <person name="Zheng Y."/>
            <person name="Lin W."/>
            <person name="Duan Y."/>
            <person name="Cao H."/>
            <person name="Xiong S."/>
            <person name="Wang X."/>
            <person name="Wei L."/>
            <person name="Li C."/>
            <person name="Ma Q."/>
            <person name="Ju M."/>
            <person name="Zhao R."/>
            <person name="Li G."/>
            <person name="Mu C."/>
            <person name="Tian Q."/>
            <person name="Mei H."/>
            <person name="Zhang T."/>
            <person name="Gao T."/>
            <person name="Zhang H."/>
        </authorList>
    </citation>
    <scope>NUCLEOTIDE SEQUENCE</scope>
    <source>
        <strain evidence="4">G02</strain>
    </source>
</reference>
<organism evidence="4">
    <name type="scientific">Sesamum radiatum</name>
    <name type="common">Black benniseed</name>
    <dbReference type="NCBI Taxonomy" id="300843"/>
    <lineage>
        <taxon>Eukaryota</taxon>
        <taxon>Viridiplantae</taxon>
        <taxon>Streptophyta</taxon>
        <taxon>Embryophyta</taxon>
        <taxon>Tracheophyta</taxon>
        <taxon>Spermatophyta</taxon>
        <taxon>Magnoliopsida</taxon>
        <taxon>eudicotyledons</taxon>
        <taxon>Gunneridae</taxon>
        <taxon>Pentapetalae</taxon>
        <taxon>asterids</taxon>
        <taxon>lamiids</taxon>
        <taxon>Lamiales</taxon>
        <taxon>Pedaliaceae</taxon>
        <taxon>Sesamum</taxon>
    </lineage>
</organism>
<dbReference type="InterPro" id="IPR012337">
    <property type="entry name" value="RNaseH-like_sf"/>
</dbReference>
<comment type="caution">
    <text evidence="4">The sequence shown here is derived from an EMBL/GenBank/DDBJ whole genome shotgun (WGS) entry which is preliminary data.</text>
</comment>
<dbReference type="InterPro" id="IPR036875">
    <property type="entry name" value="Znf_CCHC_sf"/>
</dbReference>
<evidence type="ECO:0000259" key="2">
    <source>
        <dbReference type="PROSITE" id="PS50158"/>
    </source>
</evidence>
<dbReference type="InterPro" id="IPR036397">
    <property type="entry name" value="RNaseH_sf"/>
</dbReference>
<sequence>MRDIAAQLKSLEVDMSESFLVHYILNTLPPQYAPFKISDNTYMDKWLINKLMTICVQVEGKLSMEAGESVHMATQGKNKDQVKENGKTKVPPHAEIKKESKCFFCKKKGHIKKDCPKFKILFEKKDRGGEYFGGYTEGGQAPGPFAKFLEEQGIVAQYTIPGSPDHNSVVERRNRTLLDMVGSMMASSRLPKFSWIEALRTTVYVLRGVPTKGVSKMRFKLFKG</sequence>
<feature type="domain" description="CCHC-type" evidence="2">
    <location>
        <begin position="101"/>
        <end position="117"/>
    </location>
</feature>
<proteinExistence type="predicted"/>
<dbReference type="InterPro" id="IPR039537">
    <property type="entry name" value="Retrotran_Ty1/copia-like"/>
</dbReference>
<dbReference type="GO" id="GO:0003676">
    <property type="term" value="F:nucleic acid binding"/>
    <property type="evidence" value="ECO:0007669"/>
    <property type="project" value="InterPro"/>
</dbReference>
<gene>
    <name evidence="4" type="ORF">Sradi_2078200</name>
</gene>
<dbReference type="PROSITE" id="PS50158">
    <property type="entry name" value="ZF_CCHC"/>
    <property type="match status" value="1"/>
</dbReference>
<dbReference type="SUPFAM" id="SSF57756">
    <property type="entry name" value="Retrovirus zinc finger-like domains"/>
    <property type="match status" value="1"/>
</dbReference>
<keyword evidence="1" id="KW-0479">Metal-binding</keyword>
<dbReference type="PANTHER" id="PTHR42648:SF28">
    <property type="entry name" value="TRANSPOSON-ENCODED PROTEIN WITH RIBONUCLEASE H-LIKE AND RETROVIRUS ZINC FINGER-LIKE DOMAINS"/>
    <property type="match status" value="1"/>
</dbReference>
<dbReference type="EMBL" id="JACGWJ010000008">
    <property type="protein sequence ID" value="KAL0404374.1"/>
    <property type="molecule type" value="Genomic_DNA"/>
</dbReference>
<name>A0AAW2TIY6_SESRA</name>
<dbReference type="SMART" id="SM00343">
    <property type="entry name" value="ZnF_C2HC"/>
    <property type="match status" value="1"/>
</dbReference>
<dbReference type="Gene3D" id="3.30.420.10">
    <property type="entry name" value="Ribonuclease H-like superfamily/Ribonuclease H"/>
    <property type="match status" value="1"/>
</dbReference>
<dbReference type="SUPFAM" id="SSF53098">
    <property type="entry name" value="Ribonuclease H-like"/>
    <property type="match status" value="1"/>
</dbReference>
<reference evidence="4" key="1">
    <citation type="submission" date="2020-06" db="EMBL/GenBank/DDBJ databases">
        <authorList>
            <person name="Li T."/>
            <person name="Hu X."/>
            <person name="Zhang T."/>
            <person name="Song X."/>
            <person name="Zhang H."/>
            <person name="Dai N."/>
            <person name="Sheng W."/>
            <person name="Hou X."/>
            <person name="Wei L."/>
        </authorList>
    </citation>
    <scope>NUCLEOTIDE SEQUENCE</scope>
    <source>
        <strain evidence="4">G02</strain>
        <tissue evidence="4">Leaf</tissue>
    </source>
</reference>
<dbReference type="PROSITE" id="PS50994">
    <property type="entry name" value="INTEGRASE"/>
    <property type="match status" value="1"/>
</dbReference>
<dbReference type="GO" id="GO:0015074">
    <property type="term" value="P:DNA integration"/>
    <property type="evidence" value="ECO:0007669"/>
    <property type="project" value="InterPro"/>
</dbReference>
<dbReference type="GO" id="GO:0008270">
    <property type="term" value="F:zinc ion binding"/>
    <property type="evidence" value="ECO:0007669"/>
    <property type="project" value="UniProtKB-KW"/>
</dbReference>
<dbReference type="InterPro" id="IPR001584">
    <property type="entry name" value="Integrase_cat-core"/>
</dbReference>
<accession>A0AAW2TIY6</accession>
<dbReference type="PANTHER" id="PTHR42648">
    <property type="entry name" value="TRANSPOSASE, PUTATIVE-RELATED"/>
    <property type="match status" value="1"/>
</dbReference>
<evidence type="ECO:0000313" key="4">
    <source>
        <dbReference type="EMBL" id="KAL0404374.1"/>
    </source>
</evidence>
<dbReference type="Gene3D" id="4.10.60.10">
    <property type="entry name" value="Zinc finger, CCHC-type"/>
    <property type="match status" value="1"/>
</dbReference>
<dbReference type="Pfam" id="PF00098">
    <property type="entry name" value="zf-CCHC"/>
    <property type="match status" value="1"/>
</dbReference>